<dbReference type="EMBL" id="JAYGGQ010000004">
    <property type="protein sequence ID" value="MEA5454674.1"/>
    <property type="molecule type" value="Genomic_DNA"/>
</dbReference>
<evidence type="ECO:0000313" key="3">
    <source>
        <dbReference type="Proteomes" id="UP001304769"/>
    </source>
</evidence>
<gene>
    <name evidence="2" type="ORF">SPF06_08075</name>
</gene>
<protein>
    <submittedName>
        <fullName evidence="2">Uncharacterized protein</fullName>
    </submittedName>
</protein>
<keyword evidence="1" id="KW-0472">Membrane</keyword>
<comment type="caution">
    <text evidence="2">The sequence shown here is derived from an EMBL/GenBank/DDBJ whole genome shotgun (WGS) entry which is preliminary data.</text>
</comment>
<evidence type="ECO:0000313" key="2">
    <source>
        <dbReference type="EMBL" id="MEA5454674.1"/>
    </source>
</evidence>
<name>A0ABU5T4T4_9MICC</name>
<accession>A0ABU5T4T4</accession>
<organism evidence="2 3">
    <name type="scientific">Sinomonas terricola</name>
    <dbReference type="NCBI Taxonomy" id="3110330"/>
    <lineage>
        <taxon>Bacteria</taxon>
        <taxon>Bacillati</taxon>
        <taxon>Actinomycetota</taxon>
        <taxon>Actinomycetes</taxon>
        <taxon>Micrococcales</taxon>
        <taxon>Micrococcaceae</taxon>
        <taxon>Sinomonas</taxon>
    </lineage>
</organism>
<feature type="transmembrane region" description="Helical" evidence="1">
    <location>
        <begin position="6"/>
        <end position="28"/>
    </location>
</feature>
<dbReference type="Proteomes" id="UP001304769">
    <property type="component" value="Unassembled WGS sequence"/>
</dbReference>
<reference evidence="2 3" key="1">
    <citation type="submission" date="2023-12" db="EMBL/GenBank/DDBJ databases">
        <title>Sinomonas terricola sp. nov, isolated from litchi orchard soil in Guangdong, PR China.</title>
        <authorList>
            <person name="Jiaxin W."/>
            <person name="Yang Z."/>
            <person name="Honghui Z."/>
        </authorList>
    </citation>
    <scope>NUCLEOTIDE SEQUENCE [LARGE SCALE GENOMIC DNA]</scope>
    <source>
        <strain evidence="2 3">JGH33</strain>
    </source>
</reference>
<dbReference type="RefSeq" id="WP_323278514.1">
    <property type="nucleotide sequence ID" value="NZ_JAYGGQ010000004.1"/>
</dbReference>
<proteinExistence type="predicted"/>
<feature type="transmembrane region" description="Helical" evidence="1">
    <location>
        <begin position="60"/>
        <end position="78"/>
    </location>
</feature>
<evidence type="ECO:0000256" key="1">
    <source>
        <dbReference type="SAM" id="Phobius"/>
    </source>
</evidence>
<keyword evidence="3" id="KW-1185">Reference proteome</keyword>
<sequence length="88" mass="9193">MRPSSYGAVVWTTAALAMVVLAAVCVLARRPRIGAIGFIIVGMSGAVFLSASRLDFPASSSVWVWIVVALGMATLGLVESVDARKDPD</sequence>
<feature type="transmembrane region" description="Helical" evidence="1">
    <location>
        <begin position="35"/>
        <end position="54"/>
    </location>
</feature>
<keyword evidence="1" id="KW-0812">Transmembrane</keyword>
<keyword evidence="1" id="KW-1133">Transmembrane helix</keyword>